<evidence type="ECO:0000256" key="3">
    <source>
        <dbReference type="ARBA" id="ARBA00022729"/>
    </source>
</evidence>
<dbReference type="InterPro" id="IPR050643">
    <property type="entry name" value="Periplasmic_pilus_chap"/>
</dbReference>
<feature type="chain" id="PRO_5042591867" evidence="6">
    <location>
        <begin position="22"/>
        <end position="248"/>
    </location>
</feature>
<feature type="domain" description="Pili assembly chaperone N-terminal" evidence="7">
    <location>
        <begin position="23"/>
        <end position="143"/>
    </location>
</feature>
<dbReference type="Proteomes" id="UP001199528">
    <property type="component" value="Chromosome"/>
</dbReference>
<dbReference type="PRINTS" id="PR00969">
    <property type="entry name" value="CHAPERONPILI"/>
</dbReference>
<dbReference type="Gene3D" id="2.60.40.10">
    <property type="entry name" value="Immunoglobulins"/>
    <property type="match status" value="2"/>
</dbReference>
<keyword evidence="5" id="KW-0143">Chaperone</keyword>
<reference evidence="8" key="1">
    <citation type="journal article" date="2022" name="Front Environ Sci">
        <title>Complete genome sequence analysis of a novel alkane-degrading bacterial strain, Acinetobacter vivianii KJ-1, and its diesel degradation ability.</title>
        <authorList>
            <person name="Zhang Y."/>
            <person name="Song F."/>
            <person name="Wang J."/>
            <person name="Zhao Q."/>
            <person name="Zheng L."/>
            <person name="Wang Z."/>
            <person name="Zhang X."/>
            <person name="Gao Y."/>
            <person name="Chen G."/>
            <person name="Huang Y."/>
        </authorList>
    </citation>
    <scope>NUCLEOTIDE SEQUENCE</scope>
    <source>
        <strain evidence="8">KJ-1</strain>
    </source>
</reference>
<evidence type="ECO:0000256" key="4">
    <source>
        <dbReference type="ARBA" id="ARBA00022764"/>
    </source>
</evidence>
<comment type="similarity">
    <text evidence="2">Belongs to the periplasmic pilus chaperone family.</text>
</comment>
<evidence type="ECO:0000313" key="8">
    <source>
        <dbReference type="EMBL" id="WDZ52201.1"/>
    </source>
</evidence>
<dbReference type="RefSeq" id="WP_272655713.1">
    <property type="nucleotide sequence ID" value="NZ_CP085083.1"/>
</dbReference>
<dbReference type="InterPro" id="IPR001829">
    <property type="entry name" value="Pili_assmbl_chaperone_bac"/>
</dbReference>
<name>A0AAJ6NKT2_9GAMM</name>
<dbReference type="KEGG" id="aviv:LF296_05330"/>
<feature type="signal peptide" evidence="6">
    <location>
        <begin position="1"/>
        <end position="21"/>
    </location>
</feature>
<dbReference type="Pfam" id="PF00345">
    <property type="entry name" value="PapD_N"/>
    <property type="match status" value="1"/>
</dbReference>
<organism evidence="8 9">
    <name type="scientific">Acinetobacter vivianii</name>
    <dbReference type="NCBI Taxonomy" id="1776742"/>
    <lineage>
        <taxon>Bacteria</taxon>
        <taxon>Pseudomonadati</taxon>
        <taxon>Pseudomonadota</taxon>
        <taxon>Gammaproteobacteria</taxon>
        <taxon>Moraxellales</taxon>
        <taxon>Moraxellaceae</taxon>
        <taxon>Acinetobacter</taxon>
    </lineage>
</organism>
<evidence type="ECO:0000313" key="9">
    <source>
        <dbReference type="Proteomes" id="UP001199528"/>
    </source>
</evidence>
<proteinExistence type="inferred from homology"/>
<dbReference type="AlphaFoldDB" id="A0AAJ6NKT2"/>
<dbReference type="GO" id="GO:0030288">
    <property type="term" value="C:outer membrane-bounded periplasmic space"/>
    <property type="evidence" value="ECO:0007669"/>
    <property type="project" value="InterPro"/>
</dbReference>
<keyword evidence="3 6" id="KW-0732">Signal</keyword>
<sequence length="248" mass="28093">MRSLAFIFSIFLFFISTDATAGLATSSSRLIYEEGTREKTLIIANINDYPIVVQAWFDDGSGNPEYEKSPFVILPAVFRMQPAGIQSLRVFFNGAALPSNKESVVWLNLYEIPGVKKEGADAHAKLDFAMNTQLKVFYRPKGLQKMKLQDLVKKLKFSIEKQSEKAVLVCENSSAYHLSFARISLIYQGEKTNIIQEMDMMSSPLSKRRYMLENPVNVFDYIEFSLIGDDGHIYHGKVDRNGAFIEGF</sequence>
<dbReference type="InterPro" id="IPR013783">
    <property type="entry name" value="Ig-like_fold"/>
</dbReference>
<gene>
    <name evidence="8" type="ORF">LF296_05330</name>
</gene>
<comment type="subcellular location">
    <subcellularLocation>
        <location evidence="1">Periplasm</location>
    </subcellularLocation>
</comment>
<evidence type="ECO:0000256" key="1">
    <source>
        <dbReference type="ARBA" id="ARBA00004418"/>
    </source>
</evidence>
<dbReference type="SUPFAM" id="SSF49584">
    <property type="entry name" value="Periplasmic chaperone C-domain"/>
    <property type="match status" value="1"/>
</dbReference>
<evidence type="ECO:0000259" key="7">
    <source>
        <dbReference type="Pfam" id="PF00345"/>
    </source>
</evidence>
<dbReference type="InterPro" id="IPR016147">
    <property type="entry name" value="Pili_assmbl_chaperone_N"/>
</dbReference>
<dbReference type="PANTHER" id="PTHR30251">
    <property type="entry name" value="PILUS ASSEMBLY CHAPERONE"/>
    <property type="match status" value="1"/>
</dbReference>
<reference evidence="8" key="2">
    <citation type="submission" date="2023-02" db="EMBL/GenBank/DDBJ databases">
        <authorList>
            <person name="Huang Y."/>
            <person name="Zhang Y."/>
            <person name="Zhang T."/>
            <person name="Wang J."/>
        </authorList>
    </citation>
    <scope>NUCLEOTIDE SEQUENCE</scope>
    <source>
        <strain evidence="8">KJ-1</strain>
    </source>
</reference>
<dbReference type="EMBL" id="CP085083">
    <property type="protein sequence ID" value="WDZ52201.1"/>
    <property type="molecule type" value="Genomic_DNA"/>
</dbReference>
<evidence type="ECO:0000256" key="6">
    <source>
        <dbReference type="SAM" id="SignalP"/>
    </source>
</evidence>
<keyword evidence="4" id="KW-0574">Periplasm</keyword>
<dbReference type="InterPro" id="IPR008962">
    <property type="entry name" value="PapD-like_sf"/>
</dbReference>
<dbReference type="PANTHER" id="PTHR30251:SF7">
    <property type="entry name" value="FIMBRIAE CHAPARONE"/>
    <property type="match status" value="1"/>
</dbReference>
<dbReference type="SUPFAM" id="SSF49354">
    <property type="entry name" value="PapD-like"/>
    <property type="match status" value="1"/>
</dbReference>
<evidence type="ECO:0000256" key="2">
    <source>
        <dbReference type="ARBA" id="ARBA00007399"/>
    </source>
</evidence>
<protein>
    <submittedName>
        <fullName evidence="8">Molecular chaperone</fullName>
    </submittedName>
</protein>
<accession>A0AAJ6NKT2</accession>
<evidence type="ECO:0000256" key="5">
    <source>
        <dbReference type="ARBA" id="ARBA00023186"/>
    </source>
</evidence>
<dbReference type="GO" id="GO:0071555">
    <property type="term" value="P:cell wall organization"/>
    <property type="evidence" value="ECO:0007669"/>
    <property type="project" value="InterPro"/>
</dbReference>
<dbReference type="InterPro" id="IPR036316">
    <property type="entry name" value="Pili_assmbl_chap_C_dom_sf"/>
</dbReference>